<dbReference type="Pfam" id="PF01433">
    <property type="entry name" value="Peptidase_M1"/>
    <property type="match status" value="1"/>
</dbReference>
<feature type="domain" description="Peptidase M1 alanyl aminopeptidase C-terminal" evidence="15">
    <location>
        <begin position="545"/>
        <end position="868"/>
    </location>
</feature>
<keyword evidence="6 17" id="KW-0031">Aminopeptidase</keyword>
<comment type="caution">
    <text evidence="17">The sequence shown here is derived from an EMBL/GenBank/DDBJ whole genome shotgun (WGS) entry which is preliminary data.</text>
</comment>
<name>A0ABQ5V5G9_9PROT</name>
<gene>
    <name evidence="17" type="primary">pepN_2</name>
    <name evidence="17" type="ORF">GCM10007853_06620</name>
</gene>
<evidence type="ECO:0000256" key="11">
    <source>
        <dbReference type="ARBA" id="ARBA00023049"/>
    </source>
</evidence>
<dbReference type="SUPFAM" id="SSF63737">
    <property type="entry name" value="Leukotriene A4 hydrolase N-terminal domain"/>
    <property type="match status" value="1"/>
</dbReference>
<evidence type="ECO:0000256" key="3">
    <source>
        <dbReference type="ARBA" id="ARBA00010136"/>
    </source>
</evidence>
<dbReference type="InterPro" id="IPR045357">
    <property type="entry name" value="Aminopeptidase_N-like_N"/>
</dbReference>
<protein>
    <recommendedName>
        <fullName evidence="5 12">Aminopeptidase N</fullName>
        <ecNumber evidence="4 12">3.4.11.2</ecNumber>
    </recommendedName>
</protein>
<dbReference type="Pfam" id="PF17432">
    <property type="entry name" value="DUF3458_C"/>
    <property type="match status" value="1"/>
</dbReference>
<dbReference type="Gene3D" id="2.60.40.1730">
    <property type="entry name" value="tricorn interacting facor f3 domain"/>
    <property type="match status" value="1"/>
</dbReference>
<feature type="domain" description="Peptidase M1 membrane alanine aminopeptidase" evidence="13">
    <location>
        <begin position="227"/>
        <end position="441"/>
    </location>
</feature>
<dbReference type="PANTHER" id="PTHR46322:SF1">
    <property type="entry name" value="PUROMYCIN-SENSITIVE AMINOPEPTIDASE"/>
    <property type="match status" value="1"/>
</dbReference>
<dbReference type="InterPro" id="IPR014782">
    <property type="entry name" value="Peptidase_M1_dom"/>
</dbReference>
<keyword evidence="8" id="KW-0479">Metal-binding</keyword>
<comment type="similarity">
    <text evidence="3">Belongs to the peptidase M1 family.</text>
</comment>
<sequence>MRTDAAPTPTRLADYTPYNFEISETRFDFRLDPKATRVRSLLKMKRTGPGPLVLDGEAIDLVSVEIDGRQLKRSEYRLTQDKLILEETPDVFTLNIESKCNPSANTTLMGLYVSGGRFCTQCEAEGFRRITYFPDRPDVMSVFTVLIDADKTAYPTLLANGNKIEEGDIDGGRHYAVWHDPFLKPCYLFALVAGEFDLLEDSFTTMSGRSIPLEIFVDPGDAPKAAYAMDSLIRAMAWDERAFGREYDLDRFMIVAVRDFNFGAMENKGLNIFNSSLLLADAETATDMNFERIESVVAHEYFHNWTGNRITCRDWFQLCLKEGFTVFRDQEFSADQRGAAVQRIKDVRALRARQFAEDNGPLAHPVRPTEYLKIDNFYTATIYEKGAELIRMLKAWLGEDMFRKGSDIYFDRLDGTAATIEQFLACFETASGEDMGQFMRWYEQAGTPRLTVRRRRTPTKPVISQVVSFKQVTPPTPGQPKKAAVLIPIRWQAIGENGPLMEPQLTVMTTKSTDVSYPRFDEPHSISVLQGFSAPVILNSDATTADLVRLMGNDPDAFNRWEAGQTLARRLLVDFAKALEAGKMPKTNPALRDYCKALGTTLNDPQFDNAFKALVLTSPSSMEVLMEAAPIDPIAVHEAGQWLSRAVADALRDDLLVTYKAMRDKTGVFSPDAEAAGRRALKSRCLALLSARFDPLAASLASNQLDNATNMTDELAALITLSRLGGQRVESSMEAFFAKWKDQPLVLDKWFSVQSMRDHADGIHAITRLAETPSYERNNPNRVRALVGGFSMGNTKLFHKLDGSGYRFFADQVLDMDSRNPSVAARLLGAFEIWRKLDPRRQALVQAELDRIIAAKPSKNVLEIAERTRG</sequence>
<feature type="domain" description="Aminopeptidase N-like N-terminal" evidence="16">
    <location>
        <begin position="61"/>
        <end position="188"/>
    </location>
</feature>
<dbReference type="CDD" id="cd09600">
    <property type="entry name" value="M1_APN"/>
    <property type="match status" value="1"/>
</dbReference>
<evidence type="ECO:0000256" key="7">
    <source>
        <dbReference type="ARBA" id="ARBA00022670"/>
    </source>
</evidence>
<dbReference type="Gene3D" id="1.10.390.10">
    <property type="entry name" value="Neutral Protease Domain 2"/>
    <property type="match status" value="1"/>
</dbReference>
<dbReference type="InterPro" id="IPR027268">
    <property type="entry name" value="Peptidase_M4/M1_CTD_sf"/>
</dbReference>
<dbReference type="InterPro" id="IPR038438">
    <property type="entry name" value="PepN_Ig-like_sf"/>
</dbReference>
<reference evidence="17" key="1">
    <citation type="journal article" date="2014" name="Int. J. Syst. Evol. Microbiol.">
        <title>Complete genome of a new Firmicutes species belonging to the dominant human colonic microbiota ('Ruminococcus bicirculans') reveals two chromosomes and a selective capacity to utilize plant glucans.</title>
        <authorList>
            <consortium name="NISC Comparative Sequencing Program"/>
            <person name="Wegmann U."/>
            <person name="Louis P."/>
            <person name="Goesmann A."/>
            <person name="Henrissat B."/>
            <person name="Duncan S.H."/>
            <person name="Flint H.J."/>
        </authorList>
    </citation>
    <scope>NUCLEOTIDE SEQUENCE</scope>
    <source>
        <strain evidence="17">NBRC 108219</strain>
    </source>
</reference>
<dbReference type="InterPro" id="IPR012779">
    <property type="entry name" value="Peptidase_M1_pepN"/>
</dbReference>
<dbReference type="InterPro" id="IPR001930">
    <property type="entry name" value="Peptidase_M1"/>
</dbReference>
<feature type="domain" description="Peptidase M1 alanyl aminopeptidase Ig-like fold" evidence="14">
    <location>
        <begin position="446"/>
        <end position="540"/>
    </location>
</feature>
<evidence type="ECO:0000256" key="6">
    <source>
        <dbReference type="ARBA" id="ARBA00022438"/>
    </source>
</evidence>
<organism evidence="17 18">
    <name type="scientific">Algimonas ampicilliniresistens</name>
    <dbReference type="NCBI Taxonomy" id="1298735"/>
    <lineage>
        <taxon>Bacteria</taxon>
        <taxon>Pseudomonadati</taxon>
        <taxon>Pseudomonadota</taxon>
        <taxon>Alphaproteobacteria</taxon>
        <taxon>Maricaulales</taxon>
        <taxon>Robiginitomaculaceae</taxon>
        <taxon>Algimonas</taxon>
    </lineage>
</organism>
<dbReference type="Gene3D" id="2.60.40.1840">
    <property type="match status" value="1"/>
</dbReference>
<comment type="cofactor">
    <cofactor evidence="2">
        <name>Zn(2+)</name>
        <dbReference type="ChEBI" id="CHEBI:29105"/>
    </cofactor>
</comment>
<dbReference type="GO" id="GO:0004177">
    <property type="term" value="F:aminopeptidase activity"/>
    <property type="evidence" value="ECO:0007669"/>
    <property type="project" value="UniProtKB-KW"/>
</dbReference>
<evidence type="ECO:0000256" key="12">
    <source>
        <dbReference type="NCBIfam" id="TIGR02414"/>
    </source>
</evidence>
<dbReference type="Gene3D" id="3.30.2010.30">
    <property type="match status" value="1"/>
</dbReference>
<dbReference type="InterPro" id="IPR024601">
    <property type="entry name" value="Peptidase_M1_pepN_C"/>
</dbReference>
<dbReference type="RefSeq" id="WP_284387523.1">
    <property type="nucleotide sequence ID" value="NZ_BSNK01000001.1"/>
</dbReference>
<keyword evidence="7" id="KW-0645">Protease</keyword>
<comment type="catalytic activity">
    <reaction evidence="1">
        <text>Release of an N-terminal amino acid, Xaa-|-Yaa- from a peptide, amide or arylamide. Xaa is preferably Ala, but may be most amino acids including Pro (slow action). When a terminal hydrophobic residue is followed by a prolyl residue, the two may be released as an intact Xaa-Pro dipeptide.</text>
        <dbReference type="EC" id="3.4.11.2"/>
    </reaction>
</comment>
<dbReference type="Pfam" id="PF17900">
    <property type="entry name" value="Peptidase_M1_N"/>
    <property type="match status" value="1"/>
</dbReference>
<dbReference type="InterPro" id="IPR042097">
    <property type="entry name" value="Aminopeptidase_N-like_N_sf"/>
</dbReference>
<evidence type="ECO:0000313" key="17">
    <source>
        <dbReference type="EMBL" id="GLQ22788.1"/>
    </source>
</evidence>
<dbReference type="InterPro" id="IPR035414">
    <property type="entry name" value="Peptidase_M1_pepN_Ig-like"/>
</dbReference>
<evidence type="ECO:0000256" key="2">
    <source>
        <dbReference type="ARBA" id="ARBA00001947"/>
    </source>
</evidence>
<keyword evidence="10" id="KW-0862">Zinc</keyword>
<keyword evidence="11" id="KW-0482">Metalloprotease</keyword>
<accession>A0ABQ5V5G9</accession>
<evidence type="ECO:0000259" key="13">
    <source>
        <dbReference type="Pfam" id="PF01433"/>
    </source>
</evidence>
<dbReference type="EC" id="3.4.11.2" evidence="4 12"/>
<evidence type="ECO:0000256" key="5">
    <source>
        <dbReference type="ARBA" id="ARBA00015611"/>
    </source>
</evidence>
<keyword evidence="9" id="KW-0378">Hydrolase</keyword>
<reference evidence="17" key="2">
    <citation type="submission" date="2023-01" db="EMBL/GenBank/DDBJ databases">
        <title>Draft genome sequence of Algimonas ampicilliniresistens strain NBRC 108219.</title>
        <authorList>
            <person name="Sun Q."/>
            <person name="Mori K."/>
        </authorList>
    </citation>
    <scope>NUCLEOTIDE SEQUENCE</scope>
    <source>
        <strain evidence="17">NBRC 108219</strain>
    </source>
</reference>
<evidence type="ECO:0000256" key="8">
    <source>
        <dbReference type="ARBA" id="ARBA00022723"/>
    </source>
</evidence>
<evidence type="ECO:0000256" key="9">
    <source>
        <dbReference type="ARBA" id="ARBA00022801"/>
    </source>
</evidence>
<dbReference type="InterPro" id="IPR037144">
    <property type="entry name" value="Peptidase_M1_pepN_C_sf"/>
</dbReference>
<dbReference type="PANTHER" id="PTHR46322">
    <property type="entry name" value="PUROMYCIN-SENSITIVE AMINOPEPTIDASE"/>
    <property type="match status" value="1"/>
</dbReference>
<dbReference type="Gene3D" id="1.25.50.10">
    <property type="entry name" value="Peptidase M1, alanyl aminopeptidase, C-terminal domain"/>
    <property type="match status" value="1"/>
</dbReference>
<dbReference type="PRINTS" id="PR00756">
    <property type="entry name" value="ALADIPTASE"/>
</dbReference>
<evidence type="ECO:0000256" key="1">
    <source>
        <dbReference type="ARBA" id="ARBA00000098"/>
    </source>
</evidence>
<dbReference type="Proteomes" id="UP001161391">
    <property type="component" value="Unassembled WGS sequence"/>
</dbReference>
<proteinExistence type="inferred from homology"/>
<dbReference type="NCBIfam" id="TIGR02414">
    <property type="entry name" value="pepN_proteo"/>
    <property type="match status" value="1"/>
</dbReference>
<evidence type="ECO:0000256" key="10">
    <source>
        <dbReference type="ARBA" id="ARBA00022833"/>
    </source>
</evidence>
<evidence type="ECO:0000313" key="18">
    <source>
        <dbReference type="Proteomes" id="UP001161391"/>
    </source>
</evidence>
<dbReference type="Pfam" id="PF11940">
    <property type="entry name" value="DUF3458"/>
    <property type="match status" value="1"/>
</dbReference>
<evidence type="ECO:0000259" key="14">
    <source>
        <dbReference type="Pfam" id="PF11940"/>
    </source>
</evidence>
<dbReference type="SUPFAM" id="SSF55486">
    <property type="entry name" value="Metalloproteases ('zincins'), catalytic domain"/>
    <property type="match status" value="1"/>
</dbReference>
<dbReference type="EMBL" id="BSNK01000001">
    <property type="protein sequence ID" value="GLQ22788.1"/>
    <property type="molecule type" value="Genomic_DNA"/>
</dbReference>
<keyword evidence="18" id="KW-1185">Reference proteome</keyword>
<evidence type="ECO:0000259" key="15">
    <source>
        <dbReference type="Pfam" id="PF17432"/>
    </source>
</evidence>
<evidence type="ECO:0000256" key="4">
    <source>
        <dbReference type="ARBA" id="ARBA00012564"/>
    </source>
</evidence>
<evidence type="ECO:0000259" key="16">
    <source>
        <dbReference type="Pfam" id="PF17900"/>
    </source>
</evidence>